<dbReference type="InterPro" id="IPR043202">
    <property type="entry name" value="Band-7_stomatin-like"/>
</dbReference>
<evidence type="ECO:0000256" key="2">
    <source>
        <dbReference type="SAM" id="Phobius"/>
    </source>
</evidence>
<dbReference type="SUPFAM" id="SSF117892">
    <property type="entry name" value="Band 7/SPFH domain"/>
    <property type="match status" value="1"/>
</dbReference>
<feature type="domain" description="Band 7" evidence="3">
    <location>
        <begin position="64"/>
        <end position="222"/>
    </location>
</feature>
<feature type="transmembrane region" description="Helical" evidence="2">
    <location>
        <begin position="12"/>
        <end position="41"/>
    </location>
</feature>
<dbReference type="PANTHER" id="PTHR10264">
    <property type="entry name" value="BAND 7 PROTEIN-RELATED"/>
    <property type="match status" value="1"/>
</dbReference>
<organism evidence="4 5">
    <name type="scientific">candidate division WWE3 bacterium RIFOXYC1_FULL_39_7</name>
    <dbReference type="NCBI Taxonomy" id="1802643"/>
    <lineage>
        <taxon>Bacteria</taxon>
        <taxon>Katanobacteria</taxon>
    </lineage>
</organism>
<dbReference type="PANTHER" id="PTHR10264:SF19">
    <property type="entry name" value="AT06885P-RELATED"/>
    <property type="match status" value="1"/>
</dbReference>
<dbReference type="GO" id="GO:0098552">
    <property type="term" value="C:side of membrane"/>
    <property type="evidence" value="ECO:0007669"/>
    <property type="project" value="UniProtKB-ARBA"/>
</dbReference>
<proteinExistence type="inferred from homology"/>
<dbReference type="EMBL" id="MEWA01000023">
    <property type="protein sequence ID" value="OGC69293.1"/>
    <property type="molecule type" value="Genomic_DNA"/>
</dbReference>
<feature type="transmembrane region" description="Helical" evidence="2">
    <location>
        <begin position="76"/>
        <end position="99"/>
    </location>
</feature>
<comment type="similarity">
    <text evidence="1">Belongs to the band 7/mec-2 family.</text>
</comment>
<dbReference type="PRINTS" id="PR00721">
    <property type="entry name" value="STOMATIN"/>
</dbReference>
<keyword evidence="2" id="KW-0812">Transmembrane</keyword>
<sequence>MLYNSTSAVQSFVRTVGWVVFFIVFTVLLGGVAGIVSFGIFGSSTPLMIPTLIFNAWLAGIFSKMFYILPEWERMVLLRLGTFVGIKGPGFFVIPPFVYSVAAIVDTRIETHQVEATATLTKDNVPTKVTAAVEFKVEDPRKAIIDVQNYRQSVIWLSTEALKNTIGSMDLKELLSERDQIAESLKNQIDNGAIVYGIDVRAVRITDIDTPQSLVEELAVIARERRAAEAKQIQADTEVAVAVKLSEASDILAKSGSALRLRELQILNEMSKEESSMIIIYPYGDRNALEIANGAAGKGNNRYHAPERIVQEALEK</sequence>
<accession>A0A1F4WK45</accession>
<dbReference type="GO" id="GO:0005886">
    <property type="term" value="C:plasma membrane"/>
    <property type="evidence" value="ECO:0007669"/>
    <property type="project" value="InterPro"/>
</dbReference>
<dbReference type="AlphaFoldDB" id="A0A1F4WK45"/>
<dbReference type="Proteomes" id="UP000179113">
    <property type="component" value="Unassembled WGS sequence"/>
</dbReference>
<dbReference type="Gene3D" id="6.10.250.2090">
    <property type="match status" value="1"/>
</dbReference>
<feature type="transmembrane region" description="Helical" evidence="2">
    <location>
        <begin position="47"/>
        <end position="69"/>
    </location>
</feature>
<gene>
    <name evidence="4" type="ORF">A2415_02865</name>
</gene>
<dbReference type="FunFam" id="3.30.479.30:FF:000004">
    <property type="entry name" value="Putative membrane protease family, stomatin"/>
    <property type="match status" value="1"/>
</dbReference>
<dbReference type="SMART" id="SM00244">
    <property type="entry name" value="PHB"/>
    <property type="match status" value="1"/>
</dbReference>
<evidence type="ECO:0000313" key="5">
    <source>
        <dbReference type="Proteomes" id="UP000179113"/>
    </source>
</evidence>
<dbReference type="Gene3D" id="3.30.479.30">
    <property type="entry name" value="Band 7 domain"/>
    <property type="match status" value="1"/>
</dbReference>
<dbReference type="InterPro" id="IPR001972">
    <property type="entry name" value="Stomatin_HflK_fam"/>
</dbReference>
<name>A0A1F4WK45_UNCKA</name>
<keyword evidence="2" id="KW-1133">Transmembrane helix</keyword>
<reference evidence="4 5" key="1">
    <citation type="journal article" date="2016" name="Nat. Commun.">
        <title>Thousands of microbial genomes shed light on interconnected biogeochemical processes in an aquifer system.</title>
        <authorList>
            <person name="Anantharaman K."/>
            <person name="Brown C.T."/>
            <person name="Hug L.A."/>
            <person name="Sharon I."/>
            <person name="Castelle C.J."/>
            <person name="Probst A.J."/>
            <person name="Thomas B.C."/>
            <person name="Singh A."/>
            <person name="Wilkins M.J."/>
            <person name="Karaoz U."/>
            <person name="Brodie E.L."/>
            <person name="Williams K.H."/>
            <person name="Hubbard S.S."/>
            <person name="Banfield J.F."/>
        </authorList>
    </citation>
    <scope>NUCLEOTIDE SEQUENCE [LARGE SCALE GENOMIC DNA]</scope>
</reference>
<evidence type="ECO:0000259" key="3">
    <source>
        <dbReference type="SMART" id="SM00244"/>
    </source>
</evidence>
<dbReference type="InterPro" id="IPR036013">
    <property type="entry name" value="Band_7/SPFH_dom_sf"/>
</dbReference>
<evidence type="ECO:0000313" key="4">
    <source>
        <dbReference type="EMBL" id="OGC69293.1"/>
    </source>
</evidence>
<evidence type="ECO:0000256" key="1">
    <source>
        <dbReference type="ARBA" id="ARBA00008164"/>
    </source>
</evidence>
<dbReference type="Pfam" id="PF01145">
    <property type="entry name" value="Band_7"/>
    <property type="match status" value="1"/>
</dbReference>
<comment type="caution">
    <text evidence="4">The sequence shown here is derived from an EMBL/GenBank/DDBJ whole genome shotgun (WGS) entry which is preliminary data.</text>
</comment>
<dbReference type="InterPro" id="IPR001107">
    <property type="entry name" value="Band_7"/>
</dbReference>
<keyword evidence="2" id="KW-0472">Membrane</keyword>
<protein>
    <recommendedName>
        <fullName evidence="3">Band 7 domain-containing protein</fullName>
    </recommendedName>
</protein>